<name>A0ABU6UWB5_9FABA</name>
<feature type="compositionally biased region" description="Basic and acidic residues" evidence="1">
    <location>
        <begin position="165"/>
        <end position="180"/>
    </location>
</feature>
<dbReference type="EMBL" id="JASCZI010123480">
    <property type="protein sequence ID" value="MED6165426.1"/>
    <property type="molecule type" value="Genomic_DNA"/>
</dbReference>
<evidence type="ECO:0000256" key="1">
    <source>
        <dbReference type="SAM" id="MobiDB-lite"/>
    </source>
</evidence>
<comment type="caution">
    <text evidence="2">The sequence shown here is derived from an EMBL/GenBank/DDBJ whole genome shotgun (WGS) entry which is preliminary data.</text>
</comment>
<feature type="region of interest" description="Disordered" evidence="1">
    <location>
        <begin position="1"/>
        <end position="36"/>
    </location>
</feature>
<gene>
    <name evidence="2" type="ORF">PIB30_099388</name>
</gene>
<protein>
    <submittedName>
        <fullName evidence="2">Uncharacterized protein</fullName>
    </submittedName>
</protein>
<evidence type="ECO:0000313" key="3">
    <source>
        <dbReference type="Proteomes" id="UP001341840"/>
    </source>
</evidence>
<proteinExistence type="predicted"/>
<feature type="compositionally biased region" description="Basic and acidic residues" evidence="1">
    <location>
        <begin position="15"/>
        <end position="34"/>
    </location>
</feature>
<feature type="region of interest" description="Disordered" evidence="1">
    <location>
        <begin position="164"/>
        <end position="184"/>
    </location>
</feature>
<evidence type="ECO:0000313" key="2">
    <source>
        <dbReference type="EMBL" id="MED6165426.1"/>
    </source>
</evidence>
<reference evidence="2 3" key="1">
    <citation type="journal article" date="2023" name="Plants (Basel)">
        <title>Bridging the Gap: Combining Genomics and Transcriptomics Approaches to Understand Stylosanthes scabra, an Orphan Legume from the Brazilian Caatinga.</title>
        <authorList>
            <person name="Ferreira-Neto J.R.C."/>
            <person name="da Silva M.D."/>
            <person name="Binneck E."/>
            <person name="de Melo N.F."/>
            <person name="da Silva R.H."/>
            <person name="de Melo A.L.T.M."/>
            <person name="Pandolfi V."/>
            <person name="Bustamante F.O."/>
            <person name="Brasileiro-Vidal A.C."/>
            <person name="Benko-Iseppon A.M."/>
        </authorList>
    </citation>
    <scope>NUCLEOTIDE SEQUENCE [LARGE SCALE GENOMIC DNA]</scope>
    <source>
        <tissue evidence="2">Leaves</tissue>
    </source>
</reference>
<feature type="region of interest" description="Disordered" evidence="1">
    <location>
        <begin position="316"/>
        <end position="338"/>
    </location>
</feature>
<dbReference type="Proteomes" id="UP001341840">
    <property type="component" value="Unassembled WGS sequence"/>
</dbReference>
<organism evidence="2 3">
    <name type="scientific">Stylosanthes scabra</name>
    <dbReference type="NCBI Taxonomy" id="79078"/>
    <lineage>
        <taxon>Eukaryota</taxon>
        <taxon>Viridiplantae</taxon>
        <taxon>Streptophyta</taxon>
        <taxon>Embryophyta</taxon>
        <taxon>Tracheophyta</taxon>
        <taxon>Spermatophyta</taxon>
        <taxon>Magnoliopsida</taxon>
        <taxon>eudicotyledons</taxon>
        <taxon>Gunneridae</taxon>
        <taxon>Pentapetalae</taxon>
        <taxon>rosids</taxon>
        <taxon>fabids</taxon>
        <taxon>Fabales</taxon>
        <taxon>Fabaceae</taxon>
        <taxon>Papilionoideae</taxon>
        <taxon>50 kb inversion clade</taxon>
        <taxon>dalbergioids sensu lato</taxon>
        <taxon>Dalbergieae</taxon>
        <taxon>Pterocarpus clade</taxon>
        <taxon>Stylosanthes</taxon>
    </lineage>
</organism>
<keyword evidence="3" id="KW-1185">Reference proteome</keyword>
<sequence length="338" mass="39082">MSDEATSLVMMDLTDMVKAKESKKDNQQDTEKKKTSPITIEEAIQNWKRQWNVEVTGENKKREGAKVVEEPATKQGTKTLIQDTEKGMIVRKTNAVEGKQIITKEDGGYYYVELAEEEENERGLVDMEVEKKLIQEVTKKLSIKRRREEQGMLFLTYRGEDEDQEVSKAETSSKKIKQSEEIMEDNETPWERMIDEEFNTDKAEEAGRHMPHQKHQWLELTSLGGDSGRACLFIEDFNDVINQEEKQGLHPKPREQVEAFREFINKNGVMDIDLKGGGGEIHLVQQSEKWDRNERKIRQSSSKLGMEETIPWCNSNSPTLNQLRSLPYLSKSSPKRKI</sequence>
<accession>A0ABU6UWB5</accession>